<dbReference type="HOGENOM" id="CLU_001265_30_13_1"/>
<evidence type="ECO:0000313" key="8">
    <source>
        <dbReference type="EMBL" id="KIW77780.1"/>
    </source>
</evidence>
<feature type="transmembrane region" description="Helical" evidence="6">
    <location>
        <begin position="330"/>
        <end position="354"/>
    </location>
</feature>
<evidence type="ECO:0000256" key="2">
    <source>
        <dbReference type="ARBA" id="ARBA00010992"/>
    </source>
</evidence>
<name>A0A0D2GGM8_9EURO</name>
<feature type="transmembrane region" description="Helical" evidence="6">
    <location>
        <begin position="51"/>
        <end position="71"/>
    </location>
</feature>
<keyword evidence="4 6" id="KW-1133">Transmembrane helix</keyword>
<protein>
    <recommendedName>
        <fullName evidence="7">Major facilitator superfamily (MFS) profile domain-containing protein</fullName>
    </recommendedName>
</protein>
<feature type="transmembrane region" description="Helical" evidence="6">
    <location>
        <begin position="399"/>
        <end position="418"/>
    </location>
</feature>
<feature type="transmembrane region" description="Helical" evidence="6">
    <location>
        <begin position="306"/>
        <end position="323"/>
    </location>
</feature>
<dbReference type="VEuPathDB" id="FungiDB:Z517_07613"/>
<sequence>MGYSITSVLIGAMTGSLLTGYAQALLSNQLGQAEFYVTMKLDPSSQHGTDMISVFGGIFFAGGFIGTLFTAWTSEVWGRLRGFQIAAFSHVVGAVIQTASMNQAMFTVSRFLCGFATGQTSAAMVAYYSEISLPKTRGLNTGLHALLIELGAVAASWIGVGCFYSTIGTFGWRFPVSLSVVIGLIFLVVSFFLPESPRWLVRYGRLDEAYIILQNLHRAATSHDETIAAREFEQIKLQSEADAAEVAKHGRWKALFVQAAYRKRLLIGFGVVCFTQSCGFLVIYNYGVMLYNSLGLSTAEALMSTSGWISWTGVCILIGNVTVDRMGRRLSLIIGFIGLAISLAIFTACLKYFLDTQDNKYAVPAVTFLYITALPFGACLDNNQFTVVSEIFPNHLRTLASCLCISGLYLMQTLWLNVAPTAMNTISWKFYLVFIILSFCGAIHVYFFLPETKNVPLEELDALFGHEIAIRLEDVHLESPQQVEVKGSNLAVHEECGRSF</sequence>
<dbReference type="PANTHER" id="PTHR48022:SF11">
    <property type="entry name" value="MONOSACCHARIDE TRANSPORTER (HXT8), PUTATIVE (AFU_ORTHOLOGUE AFUA_2G08120)-RELATED"/>
    <property type="match status" value="1"/>
</dbReference>
<comment type="similarity">
    <text evidence="2">Belongs to the major facilitator superfamily. Sugar transporter (TC 2.A.1.1) family.</text>
</comment>
<dbReference type="SUPFAM" id="SSF103473">
    <property type="entry name" value="MFS general substrate transporter"/>
    <property type="match status" value="1"/>
</dbReference>
<dbReference type="PROSITE" id="PS50850">
    <property type="entry name" value="MFS"/>
    <property type="match status" value="1"/>
</dbReference>
<dbReference type="GeneID" id="25307103"/>
<evidence type="ECO:0000256" key="6">
    <source>
        <dbReference type="SAM" id="Phobius"/>
    </source>
</evidence>
<dbReference type="AlphaFoldDB" id="A0A0D2GGM8"/>
<dbReference type="GO" id="GO:0005351">
    <property type="term" value="F:carbohydrate:proton symporter activity"/>
    <property type="evidence" value="ECO:0007669"/>
    <property type="project" value="TreeGrafter"/>
</dbReference>
<feature type="domain" description="Major facilitator superfamily (MFS) profile" evidence="7">
    <location>
        <begin position="8"/>
        <end position="453"/>
    </location>
</feature>
<evidence type="ECO:0000256" key="1">
    <source>
        <dbReference type="ARBA" id="ARBA00004141"/>
    </source>
</evidence>
<evidence type="ECO:0000256" key="5">
    <source>
        <dbReference type="ARBA" id="ARBA00023136"/>
    </source>
</evidence>
<dbReference type="InterPro" id="IPR005828">
    <property type="entry name" value="MFS_sugar_transport-like"/>
</dbReference>
<dbReference type="GO" id="GO:0016020">
    <property type="term" value="C:membrane"/>
    <property type="evidence" value="ECO:0007669"/>
    <property type="project" value="UniProtKB-SubCell"/>
</dbReference>
<proteinExistence type="inferred from homology"/>
<accession>A0A0D2GGM8</accession>
<feature type="transmembrane region" description="Helical" evidence="6">
    <location>
        <begin position="265"/>
        <end position="286"/>
    </location>
</feature>
<reference evidence="8 9" key="1">
    <citation type="submission" date="2015-01" db="EMBL/GenBank/DDBJ databases">
        <title>The Genome Sequence of Fonsecaea pedrosoi CBS 271.37.</title>
        <authorList>
            <consortium name="The Broad Institute Genomics Platform"/>
            <person name="Cuomo C."/>
            <person name="de Hoog S."/>
            <person name="Gorbushina A."/>
            <person name="Stielow B."/>
            <person name="Teixiera M."/>
            <person name="Abouelleil A."/>
            <person name="Chapman S.B."/>
            <person name="Priest M."/>
            <person name="Young S.K."/>
            <person name="Wortman J."/>
            <person name="Nusbaum C."/>
            <person name="Birren B."/>
        </authorList>
    </citation>
    <scope>NUCLEOTIDE SEQUENCE [LARGE SCALE GENOMIC DNA]</scope>
    <source>
        <strain evidence="8 9">CBS 271.37</strain>
    </source>
</reference>
<evidence type="ECO:0000259" key="7">
    <source>
        <dbReference type="PROSITE" id="PS50850"/>
    </source>
</evidence>
<evidence type="ECO:0000256" key="4">
    <source>
        <dbReference type="ARBA" id="ARBA00022989"/>
    </source>
</evidence>
<gene>
    <name evidence="8" type="ORF">Z517_07613</name>
</gene>
<keyword evidence="5 6" id="KW-0472">Membrane</keyword>
<dbReference type="InterPro" id="IPR036259">
    <property type="entry name" value="MFS_trans_sf"/>
</dbReference>
<dbReference type="InterPro" id="IPR020846">
    <property type="entry name" value="MFS_dom"/>
</dbReference>
<dbReference type="InterPro" id="IPR005829">
    <property type="entry name" value="Sugar_transporter_CS"/>
</dbReference>
<feature type="transmembrane region" description="Helical" evidence="6">
    <location>
        <begin position="141"/>
        <end position="166"/>
    </location>
</feature>
<dbReference type="InterPro" id="IPR050360">
    <property type="entry name" value="MFS_Sugar_Transporters"/>
</dbReference>
<dbReference type="PANTHER" id="PTHR48022">
    <property type="entry name" value="PLASTIDIC GLUCOSE TRANSPORTER 4"/>
    <property type="match status" value="1"/>
</dbReference>
<dbReference type="Gene3D" id="1.20.1250.20">
    <property type="entry name" value="MFS general substrate transporter like domains"/>
    <property type="match status" value="1"/>
</dbReference>
<dbReference type="Pfam" id="PF00083">
    <property type="entry name" value="Sugar_tr"/>
    <property type="match status" value="1"/>
</dbReference>
<organism evidence="8 9">
    <name type="scientific">Fonsecaea pedrosoi CBS 271.37</name>
    <dbReference type="NCBI Taxonomy" id="1442368"/>
    <lineage>
        <taxon>Eukaryota</taxon>
        <taxon>Fungi</taxon>
        <taxon>Dikarya</taxon>
        <taxon>Ascomycota</taxon>
        <taxon>Pezizomycotina</taxon>
        <taxon>Eurotiomycetes</taxon>
        <taxon>Chaetothyriomycetidae</taxon>
        <taxon>Chaetothyriales</taxon>
        <taxon>Herpotrichiellaceae</taxon>
        <taxon>Fonsecaea</taxon>
    </lineage>
</organism>
<dbReference type="PROSITE" id="PS00217">
    <property type="entry name" value="SUGAR_TRANSPORT_2"/>
    <property type="match status" value="1"/>
</dbReference>
<keyword evidence="3 6" id="KW-0812">Transmembrane</keyword>
<feature type="transmembrane region" description="Helical" evidence="6">
    <location>
        <begin position="430"/>
        <end position="449"/>
    </location>
</feature>
<feature type="transmembrane region" description="Helical" evidence="6">
    <location>
        <begin position="172"/>
        <end position="193"/>
    </location>
</feature>
<dbReference type="Proteomes" id="UP000053029">
    <property type="component" value="Unassembled WGS sequence"/>
</dbReference>
<dbReference type="EMBL" id="KN846973">
    <property type="protein sequence ID" value="KIW77780.1"/>
    <property type="molecule type" value="Genomic_DNA"/>
</dbReference>
<evidence type="ECO:0000256" key="3">
    <source>
        <dbReference type="ARBA" id="ARBA00022692"/>
    </source>
</evidence>
<feature type="transmembrane region" description="Helical" evidence="6">
    <location>
        <begin position="360"/>
        <end position="378"/>
    </location>
</feature>
<keyword evidence="9" id="KW-1185">Reference proteome</keyword>
<comment type="subcellular location">
    <subcellularLocation>
        <location evidence="1">Membrane</location>
        <topology evidence="1">Multi-pass membrane protein</topology>
    </subcellularLocation>
</comment>
<dbReference type="RefSeq" id="XP_013281588.1">
    <property type="nucleotide sequence ID" value="XM_013426134.1"/>
</dbReference>
<evidence type="ECO:0000313" key="9">
    <source>
        <dbReference type="Proteomes" id="UP000053029"/>
    </source>
</evidence>